<feature type="region of interest" description="Disordered" evidence="1">
    <location>
        <begin position="1"/>
        <end position="28"/>
    </location>
</feature>
<evidence type="ECO:0000313" key="2">
    <source>
        <dbReference type="EMBL" id="GEC28158.1"/>
    </source>
</evidence>
<sequence>MVGQLCESTRLAQPQPHREGRVRAGVGPGGEEFARRLLAEIDDDITLLRPAEAASDYLSRHPPNSTVR</sequence>
<protein>
    <submittedName>
        <fullName evidence="2">Uncharacterized protein</fullName>
    </submittedName>
</protein>
<organism evidence="2 3">
    <name type="scientific">Pseudonocardia saturnea</name>
    <dbReference type="NCBI Taxonomy" id="33909"/>
    <lineage>
        <taxon>Bacteria</taxon>
        <taxon>Bacillati</taxon>
        <taxon>Actinomycetota</taxon>
        <taxon>Actinomycetes</taxon>
        <taxon>Pseudonocardiales</taxon>
        <taxon>Pseudonocardiaceae</taxon>
        <taxon>Pseudonocardia</taxon>
    </lineage>
</organism>
<accession>A0ABQ0S5F9</accession>
<evidence type="ECO:0000256" key="1">
    <source>
        <dbReference type="SAM" id="MobiDB-lite"/>
    </source>
</evidence>
<comment type="caution">
    <text evidence="2">The sequence shown here is derived from an EMBL/GenBank/DDBJ whole genome shotgun (WGS) entry which is preliminary data.</text>
</comment>
<dbReference type="Proteomes" id="UP000320693">
    <property type="component" value="Unassembled WGS sequence"/>
</dbReference>
<gene>
    <name evidence="2" type="ORF">PSA01_51870</name>
</gene>
<keyword evidence="3" id="KW-1185">Reference proteome</keyword>
<reference evidence="2 3" key="1">
    <citation type="submission" date="2019-06" db="EMBL/GenBank/DDBJ databases">
        <title>Whole genome shotgun sequence of Pseudonocardia saturnea NBRC 14499.</title>
        <authorList>
            <person name="Hosoyama A."/>
            <person name="Uohara A."/>
            <person name="Ohji S."/>
            <person name="Ichikawa N."/>
        </authorList>
    </citation>
    <scope>NUCLEOTIDE SEQUENCE [LARGE SCALE GENOMIC DNA]</scope>
    <source>
        <strain evidence="2 3">NBRC 14499</strain>
    </source>
</reference>
<feature type="compositionally biased region" description="Polar residues" evidence="1">
    <location>
        <begin position="1"/>
        <end position="12"/>
    </location>
</feature>
<name>A0ABQ0S5F9_9PSEU</name>
<dbReference type="EMBL" id="BJNH01000071">
    <property type="protein sequence ID" value="GEC28158.1"/>
    <property type="molecule type" value="Genomic_DNA"/>
</dbReference>
<evidence type="ECO:0000313" key="3">
    <source>
        <dbReference type="Proteomes" id="UP000320693"/>
    </source>
</evidence>
<proteinExistence type="predicted"/>